<sequence length="106" mass="11939">MVRWSNCEQTLTVKWETPSPESRAHFIVRSLLNESLDVVYVEGNAKAEYALSGPMAGIRHILPVDWDQDTSATVVASPLSCRQKVLPEDGCLFRTRHAPCENIQRN</sequence>
<gene>
    <name evidence="1" type="ORF">ANCCAN_25017</name>
</gene>
<proteinExistence type="predicted"/>
<comment type="caution">
    <text evidence="1">The sequence shown here is derived from an EMBL/GenBank/DDBJ whole genome shotgun (WGS) entry which is preliminary data.</text>
</comment>
<accession>A0A368FC91</accession>
<dbReference type="Proteomes" id="UP000252519">
    <property type="component" value="Unassembled WGS sequence"/>
</dbReference>
<protein>
    <submittedName>
        <fullName evidence="1">Uncharacterized protein</fullName>
    </submittedName>
</protein>
<keyword evidence="2" id="KW-1185">Reference proteome</keyword>
<reference evidence="1 2" key="1">
    <citation type="submission" date="2014-10" db="EMBL/GenBank/DDBJ databases">
        <title>Draft genome of the hookworm Ancylostoma caninum.</title>
        <authorList>
            <person name="Mitreva M."/>
        </authorList>
    </citation>
    <scope>NUCLEOTIDE SEQUENCE [LARGE SCALE GENOMIC DNA]</scope>
    <source>
        <strain evidence="1 2">Baltimore</strain>
    </source>
</reference>
<dbReference type="AlphaFoldDB" id="A0A368FC91"/>
<organism evidence="1 2">
    <name type="scientific">Ancylostoma caninum</name>
    <name type="common">Dog hookworm</name>
    <dbReference type="NCBI Taxonomy" id="29170"/>
    <lineage>
        <taxon>Eukaryota</taxon>
        <taxon>Metazoa</taxon>
        <taxon>Ecdysozoa</taxon>
        <taxon>Nematoda</taxon>
        <taxon>Chromadorea</taxon>
        <taxon>Rhabditida</taxon>
        <taxon>Rhabditina</taxon>
        <taxon>Rhabditomorpha</taxon>
        <taxon>Strongyloidea</taxon>
        <taxon>Ancylostomatidae</taxon>
        <taxon>Ancylostomatinae</taxon>
        <taxon>Ancylostoma</taxon>
    </lineage>
</organism>
<dbReference type="OrthoDB" id="5842451at2759"/>
<evidence type="ECO:0000313" key="2">
    <source>
        <dbReference type="Proteomes" id="UP000252519"/>
    </source>
</evidence>
<dbReference type="EMBL" id="JOJR01002063">
    <property type="protein sequence ID" value="RCN29228.1"/>
    <property type="molecule type" value="Genomic_DNA"/>
</dbReference>
<name>A0A368FC91_ANCCA</name>
<evidence type="ECO:0000313" key="1">
    <source>
        <dbReference type="EMBL" id="RCN29228.1"/>
    </source>
</evidence>